<dbReference type="Pfam" id="PF04018">
    <property type="entry name" value="VCA0040-like"/>
    <property type="match status" value="1"/>
</dbReference>
<feature type="transmembrane region" description="Helical" evidence="1">
    <location>
        <begin position="121"/>
        <end position="141"/>
    </location>
</feature>
<comment type="caution">
    <text evidence="2">The sequence shown here is derived from an EMBL/GenBank/DDBJ whole genome shotgun (WGS) entry which is preliminary data.</text>
</comment>
<reference evidence="2" key="1">
    <citation type="journal article" date="2014" name="Int. J. Syst. Evol. Microbiol.">
        <title>Complete genome sequence of Corynebacterium casei LMG S-19264T (=DSM 44701T), isolated from a smear-ripened cheese.</title>
        <authorList>
            <consortium name="US DOE Joint Genome Institute (JGI-PGF)"/>
            <person name="Walter F."/>
            <person name="Albersmeier A."/>
            <person name="Kalinowski J."/>
            <person name="Ruckert C."/>
        </authorList>
    </citation>
    <scope>NUCLEOTIDE SEQUENCE</scope>
    <source>
        <strain evidence="2">JCM 14265</strain>
    </source>
</reference>
<keyword evidence="1" id="KW-0812">Transmembrane</keyword>
<feature type="transmembrane region" description="Helical" evidence="1">
    <location>
        <begin position="147"/>
        <end position="174"/>
    </location>
</feature>
<dbReference type="EMBL" id="BAAADQ010000012">
    <property type="protein sequence ID" value="GAA0545751.1"/>
    <property type="molecule type" value="Genomic_DNA"/>
</dbReference>
<gene>
    <name evidence="3" type="ORF">ABNG02_16175</name>
    <name evidence="2" type="ORF">GCM10008994_20820</name>
</gene>
<accession>A0AAV3SSR2</accession>
<organism evidence="2 4">
    <name type="scientific">Halorubrum ejinorense</name>
    <dbReference type="NCBI Taxonomy" id="425309"/>
    <lineage>
        <taxon>Archaea</taxon>
        <taxon>Methanobacteriati</taxon>
        <taxon>Methanobacteriota</taxon>
        <taxon>Stenosarchaea group</taxon>
        <taxon>Halobacteria</taxon>
        <taxon>Halobacteriales</taxon>
        <taxon>Haloferacaceae</taxon>
        <taxon>Halorubrum</taxon>
    </lineage>
</organism>
<dbReference type="InterPro" id="IPR007163">
    <property type="entry name" value="VCA0040-like"/>
</dbReference>
<name>A0AAV3SSR2_9EURY</name>
<evidence type="ECO:0000313" key="4">
    <source>
        <dbReference type="Proteomes" id="UP001501425"/>
    </source>
</evidence>
<feature type="transmembrane region" description="Helical" evidence="1">
    <location>
        <begin position="93"/>
        <end position="109"/>
    </location>
</feature>
<keyword evidence="1" id="KW-1133">Transmembrane helix</keyword>
<sequence length="309" mass="32644">MGAADAVPGVSGGTIALLTGIYERLITAITALTVSRIRRLAHDARDGNRQAVVRTLTELDIGFLVVLGTGIATAVVSVLRLISWLLTVSPVEVYGFFFGLIGASAIILYRDVSLETWGKRAAVIVGFFLAFVGSGYAATGISTSLPVLFLAGTVAISAMVLPGLSGSLLLLVLGQYEYMSTALSRFTDALLAALQGGGAEAVYQSAVPVVTFLLGAVVGLLSVAHAVRAAFKRNREMTVAFLVSLIFGALRAPVEQASVELAAMGLNWTRYWIQSFILFAIVGVGLVVIFEWVSTRDVQFASVTEHQAE</sequence>
<dbReference type="Proteomes" id="UP001501425">
    <property type="component" value="Unassembled WGS sequence"/>
</dbReference>
<dbReference type="PANTHER" id="PTHR37308:SF1">
    <property type="entry name" value="POLYPRENYL-PHOSPHATE TRANSPORTER"/>
    <property type="match status" value="1"/>
</dbReference>
<protein>
    <submittedName>
        <fullName evidence="2">DUF368 domain-containing protein</fullName>
    </submittedName>
</protein>
<feature type="transmembrane region" description="Helical" evidence="1">
    <location>
        <begin position="63"/>
        <end position="87"/>
    </location>
</feature>
<keyword evidence="1" id="KW-0472">Membrane</keyword>
<reference evidence="2" key="2">
    <citation type="submission" date="2023-12" db="EMBL/GenBank/DDBJ databases">
        <authorList>
            <person name="Sun Q."/>
            <person name="Inoue M."/>
        </authorList>
    </citation>
    <scope>NUCLEOTIDE SEQUENCE</scope>
    <source>
        <strain evidence="2">JCM 14265</strain>
    </source>
</reference>
<dbReference type="Proteomes" id="UP001567571">
    <property type="component" value="Unassembled WGS sequence"/>
</dbReference>
<feature type="transmembrane region" description="Helical" evidence="1">
    <location>
        <begin position="271"/>
        <end position="293"/>
    </location>
</feature>
<dbReference type="AlphaFoldDB" id="A0AAV3SSR2"/>
<dbReference type="PANTHER" id="PTHR37308">
    <property type="entry name" value="INTEGRAL MEMBRANE PROTEIN"/>
    <property type="match status" value="1"/>
</dbReference>
<proteinExistence type="predicted"/>
<feature type="transmembrane region" description="Helical" evidence="1">
    <location>
        <begin position="209"/>
        <end position="227"/>
    </location>
</feature>
<evidence type="ECO:0000313" key="3">
    <source>
        <dbReference type="EMBL" id="MEZ3168850.1"/>
    </source>
</evidence>
<evidence type="ECO:0000313" key="5">
    <source>
        <dbReference type="Proteomes" id="UP001567571"/>
    </source>
</evidence>
<evidence type="ECO:0000313" key="2">
    <source>
        <dbReference type="EMBL" id="GAA0545751.1"/>
    </source>
</evidence>
<keyword evidence="5" id="KW-1185">Reference proteome</keyword>
<dbReference type="EMBL" id="JBEDNW010000011">
    <property type="protein sequence ID" value="MEZ3168850.1"/>
    <property type="molecule type" value="Genomic_DNA"/>
</dbReference>
<evidence type="ECO:0000256" key="1">
    <source>
        <dbReference type="SAM" id="Phobius"/>
    </source>
</evidence>
<reference evidence="3 5" key="3">
    <citation type="submission" date="2024-06" db="EMBL/GenBank/DDBJ databases">
        <title>Halorubrum miltondacostae sp. nov., a potential PHA producer isolated from an inland solar saltern in Rio Maior, Portugal.</title>
        <authorList>
            <person name="Albuquerque L."/>
            <person name="Viver T."/>
            <person name="Barroso C."/>
            <person name="Claudino R."/>
            <person name="Galvan M."/>
            <person name="Simoes G."/>
            <person name="Lobo Da Cunha A."/>
            <person name="Egas C."/>
        </authorList>
    </citation>
    <scope>NUCLEOTIDE SEQUENCE [LARGE SCALE GENOMIC DNA]</scope>
    <source>
        <strain evidence="3 5">DSM 18646</strain>
    </source>
</reference>